<comment type="similarity">
    <text evidence="2">In the C-terminal section; belongs to the trehalose phosphatase family.</text>
</comment>
<feature type="region of interest" description="Disordered" evidence="3">
    <location>
        <begin position="187"/>
        <end position="220"/>
    </location>
</feature>
<dbReference type="GO" id="GO:0034605">
    <property type="term" value="P:cellular response to heat"/>
    <property type="evidence" value="ECO:0007669"/>
    <property type="project" value="TreeGrafter"/>
</dbReference>
<dbReference type="Gene3D" id="3.30.70.1020">
    <property type="entry name" value="Trehalose-6-phosphate phosphatase related protein, domain 2"/>
    <property type="match status" value="1"/>
</dbReference>
<dbReference type="SUPFAM" id="SSF53756">
    <property type="entry name" value="UDP-Glycosyltransferase/glycogen phosphorylase"/>
    <property type="match status" value="1"/>
</dbReference>
<dbReference type="Pfam" id="PF02358">
    <property type="entry name" value="Trehalose_PPase"/>
    <property type="match status" value="1"/>
</dbReference>
<evidence type="ECO:0000256" key="1">
    <source>
        <dbReference type="ARBA" id="ARBA00005409"/>
    </source>
</evidence>
<gene>
    <name evidence="4" type="ORF">OOW_P131scaffold00884g2</name>
</gene>
<evidence type="ECO:0000313" key="4">
    <source>
        <dbReference type="EMBL" id="ELQ64054.1"/>
    </source>
</evidence>
<feature type="compositionally biased region" description="Polar residues" evidence="3">
    <location>
        <begin position="199"/>
        <end position="219"/>
    </location>
</feature>
<dbReference type="GO" id="GO:0004805">
    <property type="term" value="F:trehalose-phosphatase activity"/>
    <property type="evidence" value="ECO:0007669"/>
    <property type="project" value="TreeGrafter"/>
</dbReference>
<dbReference type="InterPro" id="IPR003337">
    <property type="entry name" value="Trehalose_PPase"/>
</dbReference>
<dbReference type="CDD" id="cd01627">
    <property type="entry name" value="HAD_TPP"/>
    <property type="match status" value="1"/>
</dbReference>
<dbReference type="InterPro" id="IPR006379">
    <property type="entry name" value="HAD-SF_hydro_IIB"/>
</dbReference>
<evidence type="ECO:0000256" key="2">
    <source>
        <dbReference type="ARBA" id="ARBA00006330"/>
    </source>
</evidence>
<dbReference type="FunFam" id="3.40.50.2000:FF:000036">
    <property type="entry name" value="Alpha,alpha-trehalose-phosphate synthase subunit Tps2"/>
    <property type="match status" value="1"/>
</dbReference>
<dbReference type="AlphaFoldDB" id="L7J892"/>
<dbReference type="PANTHER" id="PTHR10788:SF123">
    <property type="entry name" value="TREHALOSE-PHOSPHATASE"/>
    <property type="match status" value="1"/>
</dbReference>
<sequence length="1206" mass="133872">MQCSACIPTTHCSGANLRGITSITGMLPLRFICQSYGFRSIERHSTVACNAVPVPSHQQETGSENLLAWITLEPQGSAYPWDQNQGSEGVASCSSALRRRQSVAQKLEQREQKFLRTVEAVNGRSPPQPHLAQGRANRIPAILTSSPLRELLLLLPSLERWEVLSIKQLLFNPHWCCQPVLDSLPTMSQDAASAPSDLGAQTQQPHQAGNGGTNSSHGTDNIAKRALKLGTSTSLSPELPPTGLQEEVPVTPGITTAAYHDFEFDNGESGGGPGYFSRRGQNMMTTPVGKGVEDDGLGPSASSSAPDPEVLKRINQFRLGGRKESLTNIRAMNPDLSLSGNIISATFNIPYSLEYRKGADWVLNPRRGQSALFDSLSHLSSDNTPWNHTVVAWTGEIEPPSDLPSPPATPPATTTNLPALNSLSKPIPVNGEAPAPAPSHAEGLWIPREDQLRLESQLSHNAKIKTSAVWLSDSNEATEEGITLKDQARWRRFAEHELYNLFHYKQHEPNDGRKERVQWADYYRMNQKFANKIIENYKPGDIVIIHDFYLMLLPSMLRQRAPHIYIAFFLHSPFPSSEFFRCLPRRKEVLEGVLGSNMIGFQSYSYSRHFSSCCTRILGYKSDARGVNVYGSRVEVGVFPIGIDAKKVEQLAWSDSVNKLVQQLQTQTTQGRKLIVGRDRLDSVHGVAQKLKAFERFLENYPEWRDKVVLIQVTSPTSIEEEKDESKVSTLVNELVLKINGMYGGLGFEPVRHFSQYIGQDEYFALLRGADIGLITSVRDGMNTTSMEYVVCQRDSHGPLILSEFSGTAGSLTDAIHINPWDFSAVADEINRALTMPPHKRQEMQTKLYEHVTTKTVHEWIGGVVAKLIQVLGSGQNPVKTPLLDRSALLRSYRAAGKRLFMFDYDGTLTPIVREPSAAVPTERLLQTIKALAADDRNAVWVISGRDQDFLSAHLGHIQNLGFSAEHGSFMKKPGSDEWENLADKFDMGWQEEVIAVFQKFTDKVEGPFIERKRCAVTWHYRPVVDQDLAQRLARECHKELEATVARKWEVEVMPGKMNLEVRPTFINKGAIAKRLVLDYNAELVAAGKNKLEFVLCMGDDFTDEDMFRSLNTLSVTADGATEPELKTEHVFSTTVGPSTKVTIARWHLLEPEDVVECVALLASGVSTELLANQGEGVAETVKPLRVSENNLAAISEVEGRVPDIE</sequence>
<accession>L7J892</accession>
<dbReference type="EMBL" id="JH795457">
    <property type="protein sequence ID" value="ELQ64054.1"/>
    <property type="molecule type" value="Genomic_DNA"/>
</dbReference>
<evidence type="ECO:0000256" key="3">
    <source>
        <dbReference type="SAM" id="MobiDB-lite"/>
    </source>
</evidence>
<dbReference type="InterPro" id="IPR036412">
    <property type="entry name" value="HAD-like_sf"/>
</dbReference>
<proteinExistence type="inferred from homology"/>
<comment type="similarity">
    <text evidence="1">In the N-terminal section; belongs to the glycosyltransferase 20 family.</text>
</comment>
<dbReference type="NCBIfam" id="TIGR01484">
    <property type="entry name" value="HAD-SF-IIB"/>
    <property type="match status" value="1"/>
</dbReference>
<dbReference type="NCBIfam" id="TIGR00685">
    <property type="entry name" value="T6PP"/>
    <property type="match status" value="1"/>
</dbReference>
<dbReference type="Gene3D" id="3.40.50.2000">
    <property type="entry name" value="Glycogen Phosphorylase B"/>
    <property type="match status" value="2"/>
</dbReference>
<dbReference type="GO" id="GO:0005946">
    <property type="term" value="C:alpha,alpha-trehalose-phosphate synthase complex (UDP-forming)"/>
    <property type="evidence" value="ECO:0007669"/>
    <property type="project" value="TreeGrafter"/>
</dbReference>
<dbReference type="FunFam" id="3.40.50.2000:FF:000131">
    <property type="entry name" value="Trehalose-6-phosphate phosphatase"/>
    <property type="match status" value="1"/>
</dbReference>
<dbReference type="InterPro" id="IPR001830">
    <property type="entry name" value="Glyco_trans_20"/>
</dbReference>
<dbReference type="GO" id="GO:0003825">
    <property type="term" value="F:alpha,alpha-trehalose-phosphate synthase (UDP-forming) activity"/>
    <property type="evidence" value="ECO:0007669"/>
    <property type="project" value="TreeGrafter"/>
</dbReference>
<dbReference type="CDD" id="cd03788">
    <property type="entry name" value="GT20_TPS"/>
    <property type="match status" value="1"/>
</dbReference>
<dbReference type="GO" id="GO:0005829">
    <property type="term" value="C:cytosol"/>
    <property type="evidence" value="ECO:0007669"/>
    <property type="project" value="TreeGrafter"/>
</dbReference>
<dbReference type="Pfam" id="PF00982">
    <property type="entry name" value="Glyco_transf_20"/>
    <property type="match status" value="1"/>
</dbReference>
<reference evidence="4" key="1">
    <citation type="journal article" date="2012" name="PLoS Genet.">
        <title>Comparative analysis of the genomes of two field isolates of the rice blast fungus Magnaporthe oryzae.</title>
        <authorList>
            <person name="Xue M."/>
            <person name="Yang J."/>
            <person name="Li Z."/>
            <person name="Hu S."/>
            <person name="Yao N."/>
            <person name="Dean R.A."/>
            <person name="Zhao W."/>
            <person name="Shen M."/>
            <person name="Zhang H."/>
            <person name="Li C."/>
            <person name="Liu L."/>
            <person name="Cao L."/>
            <person name="Xu X."/>
            <person name="Xing Y."/>
            <person name="Hsiang T."/>
            <person name="Zhang Z."/>
            <person name="Xu J.R."/>
            <person name="Peng Y.L."/>
        </authorList>
    </citation>
    <scope>NUCLEOTIDE SEQUENCE [LARGE SCALE GENOMIC DNA]</scope>
    <source>
        <strain evidence="4">P131</strain>
    </source>
</reference>
<dbReference type="PANTHER" id="PTHR10788">
    <property type="entry name" value="TREHALOSE-6-PHOSPHATE SYNTHASE"/>
    <property type="match status" value="1"/>
</dbReference>
<dbReference type="SUPFAM" id="SSF56784">
    <property type="entry name" value="HAD-like"/>
    <property type="match status" value="1"/>
</dbReference>
<dbReference type="GO" id="GO:0005992">
    <property type="term" value="P:trehalose biosynthetic process"/>
    <property type="evidence" value="ECO:0007669"/>
    <property type="project" value="InterPro"/>
</dbReference>
<organism>
    <name type="scientific">Pyricularia oryzae (strain P131)</name>
    <name type="common">Rice blast fungus</name>
    <name type="synonym">Magnaporthe oryzae</name>
    <dbReference type="NCBI Taxonomy" id="1143193"/>
    <lineage>
        <taxon>Eukaryota</taxon>
        <taxon>Fungi</taxon>
        <taxon>Dikarya</taxon>
        <taxon>Ascomycota</taxon>
        <taxon>Pezizomycotina</taxon>
        <taxon>Sordariomycetes</taxon>
        <taxon>Sordariomycetidae</taxon>
        <taxon>Magnaporthales</taxon>
        <taxon>Pyriculariaceae</taxon>
        <taxon>Pyricularia</taxon>
    </lineage>
</organism>
<dbReference type="InterPro" id="IPR023214">
    <property type="entry name" value="HAD_sf"/>
</dbReference>
<dbReference type="Gene3D" id="3.40.50.1000">
    <property type="entry name" value="HAD superfamily/HAD-like"/>
    <property type="match status" value="1"/>
</dbReference>
<protein>
    <submittedName>
        <fullName evidence="4">Trehalose-phosphatase</fullName>
    </submittedName>
</protein>
<dbReference type="GO" id="GO:0031505">
    <property type="term" value="P:fungal-type cell wall organization"/>
    <property type="evidence" value="ECO:0007669"/>
    <property type="project" value="TreeGrafter"/>
</dbReference>
<name>L7J892_PYRO1</name>